<evidence type="ECO:0000313" key="2">
    <source>
        <dbReference type="Proteomes" id="UP000019112"/>
    </source>
</evidence>
<dbReference type="Proteomes" id="UP000019112">
    <property type="component" value="Unassembled WGS sequence"/>
</dbReference>
<proteinExistence type="predicted"/>
<protein>
    <submittedName>
        <fullName evidence="1">Uncharacterized protein</fullName>
    </submittedName>
</protein>
<keyword evidence="2" id="KW-1185">Reference proteome</keyword>
<organism evidence="1 2">
    <name type="scientific">Holospora obtusa F1</name>
    <dbReference type="NCBI Taxonomy" id="1399147"/>
    <lineage>
        <taxon>Bacteria</taxon>
        <taxon>Pseudomonadati</taxon>
        <taxon>Pseudomonadota</taxon>
        <taxon>Alphaproteobacteria</taxon>
        <taxon>Holosporales</taxon>
        <taxon>Holosporaceae</taxon>
        <taxon>Holospora</taxon>
    </lineage>
</organism>
<evidence type="ECO:0000313" key="1">
    <source>
        <dbReference type="EMBL" id="ETZ07232.1"/>
    </source>
</evidence>
<name>W6TTW2_HOLOB</name>
<sequence length="170" mass="19508">MSCITMILLYTVPDFPILWRFFGRDFRESIPVISIKCAIFQMFVFDFFVKSCECCSITIPCNPGNSSACATINGFDNPEFLTSFFEKNATFHQISLFECDLKPKILVFFPSLSPPTLYIIEEECPRILPIMLKDALAKEYKMTYKAFLTAVFPFAPLVTFNKVITSFLHL</sequence>
<reference evidence="1 2" key="1">
    <citation type="journal article" date="2014" name="FEMS Microbiol. Lett.">
        <title>Draft genome sequences of three Holospora species (Holospora obtusa, Holospora undulata, and Holospora elegans), endonuclear symbiotic bacteria of the ciliate Paramecium caudatum.</title>
        <authorList>
            <person name="Dohra H."/>
            <person name="Tanaka K."/>
            <person name="Suzuki T."/>
            <person name="Fujishima M."/>
            <person name="Suzuki H."/>
        </authorList>
    </citation>
    <scope>NUCLEOTIDE SEQUENCE [LARGE SCALE GENOMIC DNA]</scope>
    <source>
        <strain evidence="1 2">F1</strain>
    </source>
</reference>
<gene>
    <name evidence="1" type="ORF">P618_200630</name>
</gene>
<accession>W6TTW2</accession>
<dbReference type="EMBL" id="AWTR02000059">
    <property type="protein sequence ID" value="ETZ07232.1"/>
    <property type="molecule type" value="Genomic_DNA"/>
</dbReference>
<comment type="caution">
    <text evidence="1">The sequence shown here is derived from an EMBL/GenBank/DDBJ whole genome shotgun (WGS) entry which is preliminary data.</text>
</comment>
<dbReference type="AlphaFoldDB" id="W6TTW2"/>